<comment type="caution">
    <text evidence="2">The sequence shown here is derived from an EMBL/GenBank/DDBJ whole genome shotgun (WGS) entry which is preliminary data.</text>
</comment>
<feature type="domain" description="Single-stranded DNA binding protein Ssb-like OB fold" evidence="1">
    <location>
        <begin position="6"/>
        <end position="94"/>
    </location>
</feature>
<accession>A0A497JFG9</accession>
<dbReference type="Pfam" id="PF21473">
    <property type="entry name" value="OB_Ssb-like"/>
    <property type="match status" value="1"/>
</dbReference>
<dbReference type="PANTHER" id="PTHR31472">
    <property type="entry name" value="OS05G0244600 PROTEIN"/>
    <property type="match status" value="1"/>
</dbReference>
<gene>
    <name evidence="2" type="ORF">DRO07_02175</name>
</gene>
<dbReference type="InterPro" id="IPR012340">
    <property type="entry name" value="NA-bd_OB-fold"/>
</dbReference>
<dbReference type="EMBL" id="QMWO01000071">
    <property type="protein sequence ID" value="RLG69511.1"/>
    <property type="molecule type" value="Genomic_DNA"/>
</dbReference>
<dbReference type="InterPro" id="IPR048970">
    <property type="entry name" value="OB_Ssb-like"/>
</dbReference>
<dbReference type="PANTHER" id="PTHR31472:SF5">
    <property type="entry name" value="OS05G0244600 PROTEIN"/>
    <property type="match status" value="1"/>
</dbReference>
<dbReference type="CDD" id="cd04491">
    <property type="entry name" value="SoSSB_OBF"/>
    <property type="match status" value="1"/>
</dbReference>
<dbReference type="Proteomes" id="UP000277633">
    <property type="component" value="Unassembled WGS sequence"/>
</dbReference>
<keyword evidence="2" id="KW-0238">DNA-binding</keyword>
<dbReference type="Gene3D" id="2.40.50.140">
    <property type="entry name" value="Nucleic acid-binding proteins"/>
    <property type="match status" value="1"/>
</dbReference>
<name>A0A497JFG9_9ARCH</name>
<proteinExistence type="predicted"/>
<dbReference type="GO" id="GO:0003677">
    <property type="term" value="F:DNA binding"/>
    <property type="evidence" value="ECO:0007669"/>
    <property type="project" value="UniProtKB-KW"/>
</dbReference>
<reference evidence="2 3" key="1">
    <citation type="submission" date="2018-06" db="EMBL/GenBank/DDBJ databases">
        <title>Extensive metabolic versatility and redundancy in microbially diverse, dynamic hydrothermal sediments.</title>
        <authorList>
            <person name="Dombrowski N."/>
            <person name="Teske A."/>
            <person name="Baker B.J."/>
        </authorList>
    </citation>
    <scope>NUCLEOTIDE SEQUENCE [LARGE SCALE GENOMIC DNA]</scope>
    <source>
        <strain evidence="2">B9_G13</strain>
    </source>
</reference>
<organism evidence="2 3">
    <name type="scientific">Candidatus Iainarchaeum sp</name>
    <dbReference type="NCBI Taxonomy" id="3101447"/>
    <lineage>
        <taxon>Archaea</taxon>
        <taxon>Candidatus Iainarchaeota</taxon>
        <taxon>Candidatus Iainarchaeia</taxon>
        <taxon>Candidatus Iainarchaeales</taxon>
        <taxon>Candidatus Iainarchaeaceae</taxon>
        <taxon>Candidatus Iainarchaeum</taxon>
    </lineage>
</organism>
<protein>
    <submittedName>
        <fullName evidence="2">Single-stranded DNA-binding protein</fullName>
    </submittedName>
</protein>
<evidence type="ECO:0000313" key="2">
    <source>
        <dbReference type="EMBL" id="RLG69511.1"/>
    </source>
</evidence>
<sequence length="114" mass="12793">MKVESLRPFQKKINVAVKAVSITEPRGVTLRLDGSQHRVAEALVGDETACVLLTLWDDDIDKVLVGETYEIENAFTTLFKNSMRLNIGRYGMLKKSSQSIETVNTSNNLSEKEF</sequence>
<evidence type="ECO:0000259" key="1">
    <source>
        <dbReference type="Pfam" id="PF21473"/>
    </source>
</evidence>
<dbReference type="SUPFAM" id="SSF50249">
    <property type="entry name" value="Nucleic acid-binding proteins"/>
    <property type="match status" value="1"/>
</dbReference>
<dbReference type="AlphaFoldDB" id="A0A497JFG9"/>
<evidence type="ECO:0000313" key="3">
    <source>
        <dbReference type="Proteomes" id="UP000277633"/>
    </source>
</evidence>